<organism evidence="3 4">
    <name type="scientific">Pedosphaera parvula (strain Ellin514)</name>
    <dbReference type="NCBI Taxonomy" id="320771"/>
    <lineage>
        <taxon>Bacteria</taxon>
        <taxon>Pseudomonadati</taxon>
        <taxon>Verrucomicrobiota</taxon>
        <taxon>Pedosphaerae</taxon>
        <taxon>Pedosphaerales</taxon>
        <taxon>Pedosphaeraceae</taxon>
        <taxon>Pedosphaera</taxon>
    </lineage>
</organism>
<accession>B9XH11</accession>
<evidence type="ECO:0000313" key="4">
    <source>
        <dbReference type="Proteomes" id="UP000003688"/>
    </source>
</evidence>
<feature type="compositionally biased region" description="Basic residues" evidence="1">
    <location>
        <begin position="79"/>
        <end position="89"/>
    </location>
</feature>
<evidence type="ECO:0000256" key="1">
    <source>
        <dbReference type="SAM" id="MobiDB-lite"/>
    </source>
</evidence>
<gene>
    <name evidence="3" type="ORF">Cflav_PD4101</name>
</gene>
<keyword evidence="2" id="KW-0472">Membrane</keyword>
<comment type="caution">
    <text evidence="3">The sequence shown here is derived from an EMBL/GenBank/DDBJ whole genome shotgun (WGS) entry which is preliminary data.</text>
</comment>
<reference evidence="3 4" key="1">
    <citation type="journal article" date="2011" name="J. Bacteriol.">
        <title>Genome sequence of 'Pedosphaera parvula' Ellin514, an aerobic Verrucomicrobial isolate from pasture soil.</title>
        <authorList>
            <person name="Kant R."/>
            <person name="van Passel M.W."/>
            <person name="Sangwan P."/>
            <person name="Palva A."/>
            <person name="Lucas S."/>
            <person name="Copeland A."/>
            <person name="Lapidus A."/>
            <person name="Glavina Del Rio T."/>
            <person name="Dalin E."/>
            <person name="Tice H."/>
            <person name="Bruce D."/>
            <person name="Goodwin L."/>
            <person name="Pitluck S."/>
            <person name="Chertkov O."/>
            <person name="Larimer F.W."/>
            <person name="Land M.L."/>
            <person name="Hauser L."/>
            <person name="Brettin T.S."/>
            <person name="Detter J.C."/>
            <person name="Han S."/>
            <person name="de Vos W.M."/>
            <person name="Janssen P.H."/>
            <person name="Smidt H."/>
        </authorList>
    </citation>
    <scope>NUCLEOTIDE SEQUENCE [LARGE SCALE GENOMIC DNA]</scope>
    <source>
        <strain evidence="3 4">Ellin514</strain>
    </source>
</reference>
<keyword evidence="4" id="KW-1185">Reference proteome</keyword>
<dbReference type="STRING" id="320771.Cflav_PD4101"/>
<evidence type="ECO:0000256" key="2">
    <source>
        <dbReference type="SAM" id="Phobius"/>
    </source>
</evidence>
<name>B9XH11_PEDPL</name>
<proteinExistence type="predicted"/>
<keyword evidence="2" id="KW-0812">Transmembrane</keyword>
<dbReference type="AlphaFoldDB" id="B9XH11"/>
<protein>
    <submittedName>
        <fullName evidence="3">Uncharacterized protein</fullName>
    </submittedName>
</protein>
<feature type="compositionally biased region" description="Basic residues" evidence="1">
    <location>
        <begin position="51"/>
        <end position="61"/>
    </location>
</feature>
<feature type="region of interest" description="Disordered" evidence="1">
    <location>
        <begin position="51"/>
        <end position="120"/>
    </location>
</feature>
<dbReference type="EMBL" id="ABOX02000013">
    <property type="protein sequence ID" value="EEF60932.1"/>
    <property type="molecule type" value="Genomic_DNA"/>
</dbReference>
<evidence type="ECO:0000313" key="3">
    <source>
        <dbReference type="EMBL" id="EEF60932.1"/>
    </source>
</evidence>
<dbReference type="Proteomes" id="UP000003688">
    <property type="component" value="Unassembled WGS sequence"/>
</dbReference>
<keyword evidence="2" id="KW-1133">Transmembrane helix</keyword>
<feature type="compositionally biased region" description="Polar residues" evidence="1">
    <location>
        <begin position="90"/>
        <end position="100"/>
    </location>
</feature>
<feature type="transmembrane region" description="Helical" evidence="2">
    <location>
        <begin position="26"/>
        <end position="46"/>
    </location>
</feature>
<sequence>MTSGIFFLASLNGAFSDLTPELKETLSIFAGLLCVVLLCLVWILYFRKPSRGHQHQHRSHSRGQNGQKSGMAEPVPPATKKRRVRRSSHPQRSFNPTLAQTHGLPPLRDEQQNSTTPYSS</sequence>